<organism evidence="4 5">
    <name type="scientific">Flavobacterium caeni</name>
    <dbReference type="NCBI Taxonomy" id="490189"/>
    <lineage>
        <taxon>Bacteria</taxon>
        <taxon>Pseudomonadati</taxon>
        <taxon>Bacteroidota</taxon>
        <taxon>Flavobacteriia</taxon>
        <taxon>Flavobacteriales</taxon>
        <taxon>Flavobacteriaceae</taxon>
        <taxon>Flavobacterium</taxon>
    </lineage>
</organism>
<dbReference type="EMBL" id="FMVF01000003">
    <property type="protein sequence ID" value="SCY05132.1"/>
    <property type="molecule type" value="Genomic_DNA"/>
</dbReference>
<name>A0A1G5CRX2_9FLAO</name>
<evidence type="ECO:0000313" key="4">
    <source>
        <dbReference type="EMBL" id="SCY05132.1"/>
    </source>
</evidence>
<keyword evidence="1 2" id="KW-0732">Signal</keyword>
<feature type="domain" description="Secretion system C-terminal sorting" evidence="3">
    <location>
        <begin position="285"/>
        <end position="341"/>
    </location>
</feature>
<dbReference type="GO" id="GO:0016788">
    <property type="term" value="F:hydrolase activity, acting on ester bonds"/>
    <property type="evidence" value="ECO:0007669"/>
    <property type="project" value="UniProtKB-ARBA"/>
</dbReference>
<feature type="chain" id="PRO_5011568327" evidence="2">
    <location>
        <begin position="20"/>
        <end position="355"/>
    </location>
</feature>
<dbReference type="STRING" id="490189.SAMN02927903_00625"/>
<dbReference type="RefSeq" id="WP_091140861.1">
    <property type="nucleotide sequence ID" value="NZ_FMVF01000003.1"/>
</dbReference>
<accession>A0A1G5CRX2</accession>
<dbReference type="AlphaFoldDB" id="A0A1G5CRX2"/>
<sequence>MKKTIIAIAVFLCLIPASAQQTKRVLFLGNSYTFANNIPQMLAYAAESAGKNLVFDMNAPGGYYLGQHATNAVSLAKIAIGNWDNVVLQDQSLAMAYPGYFMNNLSANVALDSIIKSHNPCAQTMYFATWGRKNGGTYVCGQPYCDPPEVIVRDYFAMDSDIESHYHFFADSLKSSMAPVGAVWRYIRQNYPSIELFAPDESHPTLAGSYAAACCFYATIFRSDPSLIVFDGGVPAEHATQIRNAAKQVVYDHLLQWNVGLYDDLLGESCAVLREPTKQKGRFAIFPNPTQTMLHFRIPADLEVGTIAIYNSLGILMRSITVELKSFEIDVSDLPTGLYLIVSGDFAAPYKLIKK</sequence>
<dbReference type="Gene3D" id="3.40.50.1110">
    <property type="entry name" value="SGNH hydrolase"/>
    <property type="match status" value="1"/>
</dbReference>
<evidence type="ECO:0000256" key="1">
    <source>
        <dbReference type="ARBA" id="ARBA00022729"/>
    </source>
</evidence>
<dbReference type="SUPFAM" id="SSF52266">
    <property type="entry name" value="SGNH hydrolase"/>
    <property type="match status" value="1"/>
</dbReference>
<evidence type="ECO:0000259" key="3">
    <source>
        <dbReference type="Pfam" id="PF18962"/>
    </source>
</evidence>
<protein>
    <submittedName>
        <fullName evidence="4">Por secretion system C-terminal sorting domain-containing protein</fullName>
    </submittedName>
</protein>
<dbReference type="NCBIfam" id="TIGR04183">
    <property type="entry name" value="Por_Secre_tail"/>
    <property type="match status" value="1"/>
</dbReference>
<reference evidence="4 5" key="1">
    <citation type="submission" date="2016-10" db="EMBL/GenBank/DDBJ databases">
        <authorList>
            <person name="de Groot N.N."/>
        </authorList>
    </citation>
    <scope>NUCLEOTIDE SEQUENCE [LARGE SCALE GENOMIC DNA]</scope>
    <source>
        <strain evidence="4 5">CGMCC 1.7031</strain>
    </source>
</reference>
<evidence type="ECO:0000256" key="2">
    <source>
        <dbReference type="SAM" id="SignalP"/>
    </source>
</evidence>
<dbReference type="Pfam" id="PF18962">
    <property type="entry name" value="Por_Secre_tail"/>
    <property type="match status" value="1"/>
</dbReference>
<feature type="signal peptide" evidence="2">
    <location>
        <begin position="1"/>
        <end position="19"/>
    </location>
</feature>
<dbReference type="InterPro" id="IPR026444">
    <property type="entry name" value="Secre_tail"/>
</dbReference>
<gene>
    <name evidence="4" type="ORF">SAMN02927903_00625</name>
</gene>
<dbReference type="OrthoDB" id="7443339at2"/>
<keyword evidence="5" id="KW-1185">Reference proteome</keyword>
<evidence type="ECO:0000313" key="5">
    <source>
        <dbReference type="Proteomes" id="UP000199354"/>
    </source>
</evidence>
<dbReference type="Proteomes" id="UP000199354">
    <property type="component" value="Unassembled WGS sequence"/>
</dbReference>
<proteinExistence type="predicted"/>
<dbReference type="InterPro" id="IPR036514">
    <property type="entry name" value="SGNH_hydro_sf"/>
</dbReference>